<evidence type="ECO:0000256" key="1">
    <source>
        <dbReference type="SAM" id="MobiDB-lite"/>
    </source>
</evidence>
<feature type="region of interest" description="Disordered" evidence="1">
    <location>
        <begin position="66"/>
        <end position="90"/>
    </location>
</feature>
<organism evidence="2">
    <name type="scientific">Anopheles atroparvus</name>
    <name type="common">European mosquito</name>
    <dbReference type="NCBI Taxonomy" id="41427"/>
    <lineage>
        <taxon>Eukaryota</taxon>
        <taxon>Metazoa</taxon>
        <taxon>Ecdysozoa</taxon>
        <taxon>Arthropoda</taxon>
        <taxon>Hexapoda</taxon>
        <taxon>Insecta</taxon>
        <taxon>Pterygota</taxon>
        <taxon>Neoptera</taxon>
        <taxon>Endopterygota</taxon>
        <taxon>Diptera</taxon>
        <taxon>Nematocera</taxon>
        <taxon>Culicoidea</taxon>
        <taxon>Culicidae</taxon>
        <taxon>Anophelinae</taxon>
        <taxon>Anopheles</taxon>
    </lineage>
</organism>
<dbReference type="AlphaFoldDB" id="A0A182J7Y9"/>
<name>A0A182J7Y9_ANOAO</name>
<dbReference type="VEuPathDB" id="VectorBase:AATE013089"/>
<protein>
    <submittedName>
        <fullName evidence="2">Uncharacterized protein</fullName>
    </submittedName>
</protein>
<accession>A0A182J7Y9</accession>
<proteinExistence type="predicted"/>
<evidence type="ECO:0000313" key="2">
    <source>
        <dbReference type="EnsemblMetazoa" id="AATE013089-PA.1"/>
    </source>
</evidence>
<sequence length="356" mass="38913">MTSASECTGQPQQRHDVGVLLLDRDVDRAAPVHVRDVVARLVLEQQVGLGRRALLRRQVERGAPVPIGRVDGGPVQQQKLARHDRAGEDGGVQRRPVRVVRVRPALVGAERQRLAHHRQVVAAGRLVQQVVGRQPVQVLARHDRVAVLLAAGRLLVRVEQQQVLVRQLVIVGEYAVADQQDVGELLRHRLAPHVLLVRVLVHRHPLAAVLAVLAVAVVRVVQIGHRQHGGALGGVPPQQLPLRRRSFLMLHFSGNLELSAPMLLNDSVDDEVLLSSGPTGSPPSPSSGTTNRRSMYFARIHASRTAISQLSVARSNRARRAPFPSYTRLMTSLPSSIITRSISGSHTSSVSERTLL</sequence>
<dbReference type="EnsemblMetazoa" id="AATE013089-RA">
    <property type="protein sequence ID" value="AATE013089-PA.1"/>
    <property type="gene ID" value="AATE013089"/>
</dbReference>
<reference evidence="2" key="1">
    <citation type="submission" date="2022-08" db="UniProtKB">
        <authorList>
            <consortium name="EnsemblMetazoa"/>
        </authorList>
    </citation>
    <scope>IDENTIFICATION</scope>
    <source>
        <strain evidence="2">EBRO</strain>
    </source>
</reference>
<feature type="compositionally biased region" description="Basic and acidic residues" evidence="1">
    <location>
        <begin position="81"/>
        <end position="90"/>
    </location>
</feature>